<gene>
    <name evidence="2" type="ORF">IPOD504_LOCUS5402</name>
</gene>
<feature type="region of interest" description="Disordered" evidence="1">
    <location>
        <begin position="1"/>
        <end position="33"/>
    </location>
</feature>
<dbReference type="Proteomes" id="UP000837857">
    <property type="component" value="Chromosome 16"/>
</dbReference>
<protein>
    <submittedName>
        <fullName evidence="2">Uncharacterized protein</fullName>
    </submittedName>
</protein>
<proteinExistence type="predicted"/>
<sequence length="127" mass="14469">MALLLVPHPHYPSTGEGERERERDSRKLGGGLNRAEDSNKRLVMIEQYPLRVSKCFLPPIVVYCVCNVAKWASIIGLIIEWRWRQTNRSVRRVTSDVAFFCAALSCRAVGAPMSRCNREETTLIVIH</sequence>
<reference evidence="2" key="1">
    <citation type="submission" date="2022-03" db="EMBL/GenBank/DDBJ databases">
        <authorList>
            <person name="Martin H S."/>
        </authorList>
    </citation>
    <scope>NUCLEOTIDE SEQUENCE</scope>
</reference>
<evidence type="ECO:0000313" key="3">
    <source>
        <dbReference type="Proteomes" id="UP000837857"/>
    </source>
</evidence>
<accession>A0ABN8I1J5</accession>
<keyword evidence="3" id="KW-1185">Reference proteome</keyword>
<feature type="non-terminal residue" evidence="2">
    <location>
        <position position="1"/>
    </location>
</feature>
<evidence type="ECO:0000313" key="2">
    <source>
        <dbReference type="EMBL" id="CAH2046172.1"/>
    </source>
</evidence>
<name>A0ABN8I1J5_9NEOP</name>
<dbReference type="EMBL" id="OW152828">
    <property type="protein sequence ID" value="CAH2046172.1"/>
    <property type="molecule type" value="Genomic_DNA"/>
</dbReference>
<feature type="compositionally biased region" description="Basic and acidic residues" evidence="1">
    <location>
        <begin position="16"/>
        <end position="27"/>
    </location>
</feature>
<organism evidence="2 3">
    <name type="scientific">Iphiclides podalirius</name>
    <name type="common">scarce swallowtail</name>
    <dbReference type="NCBI Taxonomy" id="110791"/>
    <lineage>
        <taxon>Eukaryota</taxon>
        <taxon>Metazoa</taxon>
        <taxon>Ecdysozoa</taxon>
        <taxon>Arthropoda</taxon>
        <taxon>Hexapoda</taxon>
        <taxon>Insecta</taxon>
        <taxon>Pterygota</taxon>
        <taxon>Neoptera</taxon>
        <taxon>Endopterygota</taxon>
        <taxon>Lepidoptera</taxon>
        <taxon>Glossata</taxon>
        <taxon>Ditrysia</taxon>
        <taxon>Papilionoidea</taxon>
        <taxon>Papilionidae</taxon>
        <taxon>Papilioninae</taxon>
        <taxon>Iphiclides</taxon>
    </lineage>
</organism>
<evidence type="ECO:0000256" key="1">
    <source>
        <dbReference type="SAM" id="MobiDB-lite"/>
    </source>
</evidence>